<protein>
    <submittedName>
        <fullName evidence="1">Polynucleotidyl transferase ribonuclease H fold</fullName>
    </submittedName>
</protein>
<comment type="caution">
    <text evidence="1">The sequence shown here is derived from an EMBL/GenBank/DDBJ whole genome shotgun (WGS) entry which is preliminary data.</text>
</comment>
<organism evidence="1 2">
    <name type="scientific">Trifolium medium</name>
    <dbReference type="NCBI Taxonomy" id="97028"/>
    <lineage>
        <taxon>Eukaryota</taxon>
        <taxon>Viridiplantae</taxon>
        <taxon>Streptophyta</taxon>
        <taxon>Embryophyta</taxon>
        <taxon>Tracheophyta</taxon>
        <taxon>Spermatophyta</taxon>
        <taxon>Magnoliopsida</taxon>
        <taxon>eudicotyledons</taxon>
        <taxon>Gunneridae</taxon>
        <taxon>Pentapetalae</taxon>
        <taxon>rosids</taxon>
        <taxon>fabids</taxon>
        <taxon>Fabales</taxon>
        <taxon>Fabaceae</taxon>
        <taxon>Papilionoideae</taxon>
        <taxon>50 kb inversion clade</taxon>
        <taxon>NPAAA clade</taxon>
        <taxon>Hologalegina</taxon>
        <taxon>IRL clade</taxon>
        <taxon>Trifolieae</taxon>
        <taxon>Trifolium</taxon>
    </lineage>
</organism>
<dbReference type="AlphaFoldDB" id="A0A392PW23"/>
<sequence>MANLRDCLPIRTRLRQHFVPCPTVCQFCQEEEEDVWRILFDCRESKQCWTAAGLKNYNNASAVILDISSSEDKKSASHLGMQAAQEWNEWSIANEVPGMQQHNQAYQQQTWQPPSFGWLKCNADFHDQGRVANRGWCIRNYAGNFIYRV</sequence>
<accession>A0A392PW23</accession>
<evidence type="ECO:0000313" key="1">
    <source>
        <dbReference type="EMBL" id="MCI16298.1"/>
    </source>
</evidence>
<keyword evidence="2" id="KW-1185">Reference proteome</keyword>
<dbReference type="GO" id="GO:0016740">
    <property type="term" value="F:transferase activity"/>
    <property type="evidence" value="ECO:0007669"/>
    <property type="project" value="UniProtKB-KW"/>
</dbReference>
<proteinExistence type="predicted"/>
<reference evidence="1 2" key="1">
    <citation type="journal article" date="2018" name="Front. Plant Sci.">
        <title>Red Clover (Trifolium pratense) and Zigzag Clover (T. medium) - A Picture of Genomic Similarities and Differences.</title>
        <authorList>
            <person name="Dluhosova J."/>
            <person name="Istvanek J."/>
            <person name="Nedelnik J."/>
            <person name="Repkova J."/>
        </authorList>
    </citation>
    <scope>NUCLEOTIDE SEQUENCE [LARGE SCALE GENOMIC DNA]</scope>
    <source>
        <strain evidence="2">cv. 10/8</strain>
        <tissue evidence="1">Leaf</tissue>
    </source>
</reference>
<evidence type="ECO:0000313" key="2">
    <source>
        <dbReference type="Proteomes" id="UP000265520"/>
    </source>
</evidence>
<dbReference type="Proteomes" id="UP000265520">
    <property type="component" value="Unassembled WGS sequence"/>
</dbReference>
<dbReference type="EMBL" id="LXQA010100201">
    <property type="protein sequence ID" value="MCI16298.1"/>
    <property type="molecule type" value="Genomic_DNA"/>
</dbReference>
<name>A0A392PW23_9FABA</name>
<keyword evidence="1" id="KW-0808">Transferase</keyword>